<feature type="compositionally biased region" description="Low complexity" evidence="1">
    <location>
        <begin position="151"/>
        <end position="163"/>
    </location>
</feature>
<comment type="caution">
    <text evidence="3">The sequence shown here is derived from an EMBL/GenBank/DDBJ whole genome shotgun (WGS) entry which is preliminary data.</text>
</comment>
<organism evidence="3 4">
    <name type="scientific">Stephanodiscus triporus</name>
    <dbReference type="NCBI Taxonomy" id="2934178"/>
    <lineage>
        <taxon>Eukaryota</taxon>
        <taxon>Sar</taxon>
        <taxon>Stramenopiles</taxon>
        <taxon>Ochrophyta</taxon>
        <taxon>Bacillariophyta</taxon>
        <taxon>Coscinodiscophyceae</taxon>
        <taxon>Thalassiosirophycidae</taxon>
        <taxon>Stephanodiscales</taxon>
        <taxon>Stephanodiscaceae</taxon>
        <taxon>Stephanodiscus</taxon>
    </lineage>
</organism>
<accession>A0ABD3MKN2</accession>
<feature type="chain" id="PRO_5044795188" evidence="2">
    <location>
        <begin position="29"/>
        <end position="458"/>
    </location>
</feature>
<dbReference type="EMBL" id="JALLAZ020001820">
    <property type="protein sequence ID" value="KAL3762742.1"/>
    <property type="molecule type" value="Genomic_DNA"/>
</dbReference>
<keyword evidence="4" id="KW-1185">Reference proteome</keyword>
<feature type="signal peptide" evidence="2">
    <location>
        <begin position="1"/>
        <end position="28"/>
    </location>
</feature>
<dbReference type="Proteomes" id="UP001530315">
    <property type="component" value="Unassembled WGS sequence"/>
</dbReference>
<gene>
    <name evidence="3" type="ORF">ACHAW5_006553</name>
</gene>
<sequence length="458" mass="46805">MMTTKASVPPLLAGTTAIFSLMFGTASADCLVEGDMMFYEGQSMGHLGVECLNSTSYNATDTVCGPDGEMIESPAVYTCPTSDPEFDPDGLYAAPFCVQCSPPGPGSALCLSSPDLPSNCVGVDNDEDFLPQATRALNATSAHAPTVSPALNTPSLPGGGTTTTLSPNNFGTYIDDILCTWQEWFDGFAEEPEQACVQFNDGYHTVPYSCDGDYEIVCCTVSDLVSTILDPFGTCTRIGDAESSPSLQEGTPAASPGSSPDKIRCTSQEWFDEFVEEPGQVCVNFDDGDHTVPYSCDGENEIVCCTVSDLVNFILDPFGTCTRIGDAESSPSLQEGTPAASPGSSSSSQEGTPAASSGSSSSLQEGTPAASPVQTSPSSPQATGSSGGDAGSSPSLQEGTPATSPGSSPSSQEGTPAASPAPTSPSSPQATVSSAPKDKLVVALASTTGILATLLYIS</sequence>
<evidence type="ECO:0000256" key="1">
    <source>
        <dbReference type="SAM" id="MobiDB-lite"/>
    </source>
</evidence>
<feature type="region of interest" description="Disordered" evidence="1">
    <location>
        <begin position="240"/>
        <end position="262"/>
    </location>
</feature>
<feature type="region of interest" description="Disordered" evidence="1">
    <location>
        <begin position="326"/>
        <end position="435"/>
    </location>
</feature>
<evidence type="ECO:0000256" key="2">
    <source>
        <dbReference type="SAM" id="SignalP"/>
    </source>
</evidence>
<keyword evidence="2" id="KW-0732">Signal</keyword>
<feature type="compositionally biased region" description="Low complexity" evidence="1">
    <location>
        <begin position="335"/>
        <end position="362"/>
    </location>
</feature>
<feature type="region of interest" description="Disordered" evidence="1">
    <location>
        <begin position="141"/>
        <end position="163"/>
    </location>
</feature>
<dbReference type="AlphaFoldDB" id="A0ABD3MKN2"/>
<proteinExistence type="predicted"/>
<name>A0ABD3MKN2_9STRA</name>
<evidence type="ECO:0000313" key="4">
    <source>
        <dbReference type="Proteomes" id="UP001530315"/>
    </source>
</evidence>
<evidence type="ECO:0000313" key="3">
    <source>
        <dbReference type="EMBL" id="KAL3762742.1"/>
    </source>
</evidence>
<feature type="compositionally biased region" description="Polar residues" evidence="1">
    <location>
        <begin position="372"/>
        <end position="383"/>
    </location>
</feature>
<protein>
    <submittedName>
        <fullName evidence="3">Uncharacterized protein</fullName>
    </submittedName>
</protein>
<reference evidence="3 4" key="1">
    <citation type="submission" date="2024-10" db="EMBL/GenBank/DDBJ databases">
        <title>Updated reference genomes for cyclostephanoid diatoms.</title>
        <authorList>
            <person name="Roberts W.R."/>
            <person name="Alverson A.J."/>
        </authorList>
    </citation>
    <scope>NUCLEOTIDE SEQUENCE [LARGE SCALE GENOMIC DNA]</scope>
    <source>
        <strain evidence="3 4">AJA276-08</strain>
    </source>
</reference>
<feature type="compositionally biased region" description="Low complexity" evidence="1">
    <location>
        <begin position="391"/>
        <end position="435"/>
    </location>
</feature>